<dbReference type="Pfam" id="PF07833">
    <property type="entry name" value="Cu_amine_oxidN1"/>
    <property type="match status" value="1"/>
</dbReference>
<sequence length="342" mass="39860">MKGKMKRKLMLLIVAILVVGSSTVFAADSVQNIKGFFSSTIKIFRNGQEVDLGIDEVTKQPYKPFVTNGRTYIPVRAIADVLGKDVNWDGPNSTVYISDKPDENYNYVLVQLLQEQEKNSKLEAKVKELEAELAKVKEDKVSSLTDMENYLNKQYDKYKDVRFEIKLSGDSKDIKVKIYVNRNDNSYWNSLTTSQIEKFVDDIVYDIDRDFKNANISGYIENNYTGKEELSFKINSKGKLEISNYKGSNGRVYDLDDMERELDYSYGRYDSIDFDFSLSGSESSIRVNVKVNSNDWYRYSYKEEFLEKVYDEINYYFPSAEIYGYIDDYYFDFDSRGYVNLR</sequence>
<keyword evidence="5" id="KW-1185">Reference proteome</keyword>
<evidence type="ECO:0000259" key="3">
    <source>
        <dbReference type="Pfam" id="PF07833"/>
    </source>
</evidence>
<evidence type="ECO:0000256" key="2">
    <source>
        <dbReference type="SAM" id="SignalP"/>
    </source>
</evidence>
<feature type="signal peptide" evidence="2">
    <location>
        <begin position="1"/>
        <end position="26"/>
    </location>
</feature>
<dbReference type="SUPFAM" id="SSF55383">
    <property type="entry name" value="Copper amine oxidase, domain N"/>
    <property type="match status" value="1"/>
</dbReference>
<proteinExistence type="predicted"/>
<evidence type="ECO:0000313" key="4">
    <source>
        <dbReference type="EMBL" id="MCQ4923066.1"/>
    </source>
</evidence>
<keyword evidence="1" id="KW-0175">Coiled coil</keyword>
<keyword evidence="2" id="KW-0732">Signal</keyword>
<reference evidence="4 5" key="1">
    <citation type="submission" date="2022-06" db="EMBL/GenBank/DDBJ databases">
        <title>Isolation of gut microbiota from human fecal samples.</title>
        <authorList>
            <person name="Pamer E.G."/>
            <person name="Barat B."/>
            <person name="Waligurski E."/>
            <person name="Medina S."/>
            <person name="Paddock L."/>
            <person name="Mostad J."/>
        </authorList>
    </citation>
    <scope>NUCLEOTIDE SEQUENCE [LARGE SCALE GENOMIC DNA]</scope>
    <source>
        <strain evidence="4 5">DFI.7.95</strain>
    </source>
</reference>
<protein>
    <submittedName>
        <fullName evidence="4">Copper amine oxidase N-terminal domain-containing protein</fullName>
    </submittedName>
</protein>
<feature type="chain" id="PRO_5046388547" evidence="2">
    <location>
        <begin position="27"/>
        <end position="342"/>
    </location>
</feature>
<dbReference type="RefSeq" id="WP_256311120.1">
    <property type="nucleotide sequence ID" value="NZ_JANGAC010000005.1"/>
</dbReference>
<dbReference type="InterPro" id="IPR036582">
    <property type="entry name" value="Mao_N_sf"/>
</dbReference>
<evidence type="ECO:0000313" key="5">
    <source>
        <dbReference type="Proteomes" id="UP001524478"/>
    </source>
</evidence>
<organism evidence="4 5">
    <name type="scientific">Tissierella carlieri</name>
    <dbReference type="NCBI Taxonomy" id="689904"/>
    <lineage>
        <taxon>Bacteria</taxon>
        <taxon>Bacillati</taxon>
        <taxon>Bacillota</taxon>
        <taxon>Tissierellia</taxon>
        <taxon>Tissierellales</taxon>
        <taxon>Tissierellaceae</taxon>
        <taxon>Tissierella</taxon>
    </lineage>
</organism>
<gene>
    <name evidence="4" type="ORF">NE686_08230</name>
</gene>
<dbReference type="EMBL" id="JANGAC010000005">
    <property type="protein sequence ID" value="MCQ4923066.1"/>
    <property type="molecule type" value="Genomic_DNA"/>
</dbReference>
<feature type="coiled-coil region" evidence="1">
    <location>
        <begin position="112"/>
        <end position="146"/>
    </location>
</feature>
<feature type="domain" description="Copper amine oxidase-like N-terminal" evidence="3">
    <location>
        <begin position="61"/>
        <end position="98"/>
    </location>
</feature>
<dbReference type="InterPro" id="IPR012854">
    <property type="entry name" value="Cu_amine_oxidase-like_N"/>
</dbReference>
<dbReference type="Proteomes" id="UP001524478">
    <property type="component" value="Unassembled WGS sequence"/>
</dbReference>
<accession>A0ABT1S9B6</accession>
<comment type="caution">
    <text evidence="4">The sequence shown here is derived from an EMBL/GenBank/DDBJ whole genome shotgun (WGS) entry which is preliminary data.</text>
</comment>
<name>A0ABT1S9B6_9FIRM</name>
<evidence type="ECO:0000256" key="1">
    <source>
        <dbReference type="SAM" id="Coils"/>
    </source>
</evidence>